<evidence type="ECO:0000313" key="4">
    <source>
        <dbReference type="Proteomes" id="UP000234198"/>
    </source>
</evidence>
<proteinExistence type="predicted"/>
<accession>A0A2I1HYY8</accession>
<dbReference type="PANTHER" id="PTHR36834:SF1">
    <property type="entry name" value="INTEGRAL MEMBRANE PROTEIN"/>
    <property type="match status" value="1"/>
</dbReference>
<dbReference type="Proteomes" id="UP000234198">
    <property type="component" value="Unassembled WGS sequence"/>
</dbReference>
<dbReference type="RefSeq" id="WP_101602222.1">
    <property type="nucleotide sequence ID" value="NZ_PKKM01000010.1"/>
</dbReference>
<dbReference type="InterPro" id="IPR006976">
    <property type="entry name" value="VanZ-like"/>
</dbReference>
<keyword evidence="1" id="KW-1133">Transmembrane helix</keyword>
<comment type="caution">
    <text evidence="3">The sequence shown here is derived from an EMBL/GenBank/DDBJ whole genome shotgun (WGS) entry which is preliminary data.</text>
</comment>
<feature type="transmembrane region" description="Helical" evidence="1">
    <location>
        <begin position="218"/>
        <end position="244"/>
    </location>
</feature>
<feature type="domain" description="VanZ-like" evidence="2">
    <location>
        <begin position="112"/>
        <end position="271"/>
    </location>
</feature>
<dbReference type="AlphaFoldDB" id="A0A2I1HYY8"/>
<evidence type="ECO:0000259" key="2">
    <source>
        <dbReference type="Pfam" id="PF04892"/>
    </source>
</evidence>
<dbReference type="Pfam" id="PF04892">
    <property type="entry name" value="VanZ"/>
    <property type="match status" value="1"/>
</dbReference>
<name>A0A2I1HYY8_9ACTO</name>
<sequence length="282" mass="30743">MYTAVNWALDLGLYAAVCVITCALWWFLGRRSDRAAFVSPASTPDTSSSSGSSGSHLTVSDALPLIYRRSKQTGALLPREENPDTPMTAEIPVVAAPASTMWRLPRALPLVWILYLAGLLIFTLLPLPSDPVAACAAIIHWDNYVPFGSFVAVADQFRDGESLRGTLYALSILLNIALFVPLGALAETTWRIRRMRRAPEGAPADGSRLARSIPHRRVLAWVAIGCVVSCLIELTQYTGLFGVVPCTYRVVDIDDVIMNTLGTYAGVRLLPFMARNSRFMGA</sequence>
<keyword evidence="1" id="KW-0812">Transmembrane</keyword>
<feature type="transmembrane region" description="Helical" evidence="1">
    <location>
        <begin position="107"/>
        <end position="125"/>
    </location>
</feature>
<gene>
    <name evidence="3" type="ORF">CYJ22_07860</name>
</gene>
<dbReference type="EMBL" id="PKKM01000010">
    <property type="protein sequence ID" value="PKY64096.1"/>
    <property type="molecule type" value="Genomic_DNA"/>
</dbReference>
<organism evidence="3 4">
    <name type="scientific">Schaalia odontolytica</name>
    <dbReference type="NCBI Taxonomy" id="1660"/>
    <lineage>
        <taxon>Bacteria</taxon>
        <taxon>Bacillati</taxon>
        <taxon>Actinomycetota</taxon>
        <taxon>Actinomycetes</taxon>
        <taxon>Actinomycetales</taxon>
        <taxon>Actinomycetaceae</taxon>
        <taxon>Schaalia</taxon>
    </lineage>
</organism>
<feature type="transmembrane region" description="Helical" evidence="1">
    <location>
        <begin position="12"/>
        <end position="28"/>
    </location>
</feature>
<reference evidence="3 4" key="1">
    <citation type="submission" date="2017-12" db="EMBL/GenBank/DDBJ databases">
        <title>Phylogenetic diversity of female urinary microbiome.</title>
        <authorList>
            <person name="Thomas-White K."/>
            <person name="Wolfe A.J."/>
        </authorList>
    </citation>
    <scope>NUCLEOTIDE SEQUENCE [LARGE SCALE GENOMIC DNA]</scope>
    <source>
        <strain evidence="3 4">UMB0018</strain>
    </source>
</reference>
<dbReference type="PANTHER" id="PTHR36834">
    <property type="entry name" value="MEMBRANE PROTEIN-RELATED"/>
    <property type="match status" value="1"/>
</dbReference>
<evidence type="ECO:0000256" key="1">
    <source>
        <dbReference type="SAM" id="Phobius"/>
    </source>
</evidence>
<protein>
    <submittedName>
        <fullName evidence="3">Antibiotic resistance protein VanZ</fullName>
    </submittedName>
</protein>
<dbReference type="InterPro" id="IPR053150">
    <property type="entry name" value="Teicoplanin_resist-assoc"/>
</dbReference>
<feature type="transmembrane region" description="Helical" evidence="1">
    <location>
        <begin position="167"/>
        <end position="186"/>
    </location>
</feature>
<feature type="transmembrane region" description="Helical" evidence="1">
    <location>
        <begin position="256"/>
        <end position="274"/>
    </location>
</feature>
<keyword evidence="1" id="KW-0472">Membrane</keyword>
<evidence type="ECO:0000313" key="3">
    <source>
        <dbReference type="EMBL" id="PKY64096.1"/>
    </source>
</evidence>